<dbReference type="Proteomes" id="UP000535937">
    <property type="component" value="Unassembled WGS sequence"/>
</dbReference>
<name>A0A7W4ZBB8_9GAMM</name>
<dbReference type="RefSeq" id="WP_183464048.1">
    <property type="nucleotide sequence ID" value="NZ_JACHWZ010000047.1"/>
</dbReference>
<proteinExistence type="predicted"/>
<evidence type="ECO:0000313" key="2">
    <source>
        <dbReference type="Proteomes" id="UP000535937"/>
    </source>
</evidence>
<keyword evidence="2" id="KW-1185">Reference proteome</keyword>
<reference evidence="1 2" key="1">
    <citation type="submission" date="2020-08" db="EMBL/GenBank/DDBJ databases">
        <title>Genomic Encyclopedia of Type Strains, Phase III (KMG-III): the genomes of soil and plant-associated and newly described type strains.</title>
        <authorList>
            <person name="Whitman W."/>
        </authorList>
    </citation>
    <scope>NUCLEOTIDE SEQUENCE [LARGE SCALE GENOMIC DNA]</scope>
    <source>
        <strain evidence="1 2">CECT 8799</strain>
    </source>
</reference>
<gene>
    <name evidence="1" type="ORF">FHS09_004538</name>
</gene>
<organism evidence="1 2">
    <name type="scientific">Microbulbifer rhizosphaerae</name>
    <dbReference type="NCBI Taxonomy" id="1562603"/>
    <lineage>
        <taxon>Bacteria</taxon>
        <taxon>Pseudomonadati</taxon>
        <taxon>Pseudomonadota</taxon>
        <taxon>Gammaproteobacteria</taxon>
        <taxon>Cellvibrionales</taxon>
        <taxon>Microbulbiferaceae</taxon>
        <taxon>Microbulbifer</taxon>
    </lineage>
</organism>
<sequence>MDLKISSDDDEVFLFERVVNHLQSSYGYSCDEAVRLVNEYYANFTDVHYCSQHGIPVQNADFFSHIEALGMADRVHYYQGLKNAPDEKSFIEWQRRIWK</sequence>
<dbReference type="AlphaFoldDB" id="A0A7W4ZBB8"/>
<comment type="caution">
    <text evidence="1">The sequence shown here is derived from an EMBL/GenBank/DDBJ whole genome shotgun (WGS) entry which is preliminary data.</text>
</comment>
<accession>A0A7W4ZBB8</accession>
<protein>
    <submittedName>
        <fullName evidence="1">Uncharacterized protein</fullName>
    </submittedName>
</protein>
<evidence type="ECO:0000313" key="1">
    <source>
        <dbReference type="EMBL" id="MBB3063673.1"/>
    </source>
</evidence>
<dbReference type="EMBL" id="JACHWZ010000047">
    <property type="protein sequence ID" value="MBB3063673.1"/>
    <property type="molecule type" value="Genomic_DNA"/>
</dbReference>